<evidence type="ECO:0000313" key="5">
    <source>
        <dbReference type="Proteomes" id="UP000008810"/>
    </source>
</evidence>
<dbReference type="OrthoDB" id="677671at2759"/>
<protein>
    <recommendedName>
        <fullName evidence="2">F-box domain-containing protein</fullName>
    </recommendedName>
</protein>
<reference evidence="4" key="3">
    <citation type="submission" date="2018-08" db="UniProtKB">
        <authorList>
            <consortium name="EnsemblPlants"/>
        </authorList>
    </citation>
    <scope>IDENTIFICATION</scope>
    <source>
        <strain evidence="4">cv. Bd21</strain>
    </source>
</reference>
<dbReference type="HOGENOM" id="CLU_019286_2_1_1"/>
<dbReference type="InterPro" id="IPR036047">
    <property type="entry name" value="F-box-like_dom_sf"/>
</dbReference>
<feature type="compositionally biased region" description="Acidic residues" evidence="1">
    <location>
        <begin position="238"/>
        <end position="248"/>
    </location>
</feature>
<reference evidence="3 4" key="1">
    <citation type="journal article" date="2010" name="Nature">
        <title>Genome sequencing and analysis of the model grass Brachypodium distachyon.</title>
        <authorList>
            <consortium name="International Brachypodium Initiative"/>
        </authorList>
    </citation>
    <scope>NUCLEOTIDE SEQUENCE [LARGE SCALE GENOMIC DNA]</scope>
    <source>
        <strain evidence="3 4">Bd21</strain>
    </source>
</reference>
<dbReference type="Pfam" id="PF03478">
    <property type="entry name" value="Beta-prop_KIB1-4"/>
    <property type="match status" value="1"/>
</dbReference>
<name>I1J286_BRADI</name>
<dbReference type="eggNOG" id="ENOG502SBMB">
    <property type="taxonomic scope" value="Eukaryota"/>
</dbReference>
<reference evidence="3" key="2">
    <citation type="submission" date="2017-06" db="EMBL/GenBank/DDBJ databases">
        <title>WGS assembly of Brachypodium distachyon.</title>
        <authorList>
            <consortium name="The International Brachypodium Initiative"/>
            <person name="Lucas S."/>
            <person name="Harmon-Smith M."/>
            <person name="Lail K."/>
            <person name="Tice H."/>
            <person name="Grimwood J."/>
            <person name="Bruce D."/>
            <person name="Barry K."/>
            <person name="Shu S."/>
            <person name="Lindquist E."/>
            <person name="Wang M."/>
            <person name="Pitluck S."/>
            <person name="Vogel J.P."/>
            <person name="Garvin D.F."/>
            <person name="Mockler T.C."/>
            <person name="Schmutz J."/>
            <person name="Rokhsar D."/>
            <person name="Bevan M.W."/>
        </authorList>
    </citation>
    <scope>NUCLEOTIDE SEQUENCE</scope>
    <source>
        <strain evidence="3">Bd21</strain>
    </source>
</reference>
<dbReference type="PROSITE" id="PS50181">
    <property type="entry name" value="FBOX"/>
    <property type="match status" value="1"/>
</dbReference>
<feature type="region of interest" description="Disordered" evidence="1">
    <location>
        <begin position="231"/>
        <end position="283"/>
    </location>
</feature>
<sequence>MEMILQWLELPPELLGSIFSRLPTADDCACARTVCRSWRSAMRHHTSPARQLPPWVVLQDGSFMTSPQGSSHYRSHTFPDDARCVGSTDGWLALDCVDGEKRHSYLLHNPFSNTTVPLPELEAIIGVVPESFMIRKVLMRSPPDDIVVLMPNNRNHLIILVRPGKGVWLPKPHTAPFTYIVDVAFLGDILYGITEAEDLFSFDITFYGDGIPVVASIHHVIIKGSAADDNTYEWSNDDKDENDNNEIESSDKDKDDSDSDDVEGHYEDEDARDSEDAEINDGEEVDMDQIFDGIVYGEDEINTIWYFVESRGKLLMVRRQMQCPPYHHNYTRKVEVFQADVISGMWMPVLDGLDGQAIFISKPFCKSIAACKEIDEDTIHFIDTRDTFNMRSQIISVPQDDQDYYMIVWRFSDLEGPTWIFLPELVV</sequence>
<dbReference type="GeneID" id="112269395"/>
<dbReference type="Proteomes" id="UP000008810">
    <property type="component" value="Chromosome 5"/>
</dbReference>
<feature type="compositionally biased region" description="Acidic residues" evidence="1">
    <location>
        <begin position="256"/>
        <end position="283"/>
    </location>
</feature>
<evidence type="ECO:0000259" key="2">
    <source>
        <dbReference type="PROSITE" id="PS50181"/>
    </source>
</evidence>
<dbReference type="InterPro" id="IPR001810">
    <property type="entry name" value="F-box_dom"/>
</dbReference>
<evidence type="ECO:0000313" key="3">
    <source>
        <dbReference type="EMBL" id="KQJ84805.1"/>
    </source>
</evidence>
<dbReference type="InterPro" id="IPR005174">
    <property type="entry name" value="KIB1-4_b-propeller"/>
</dbReference>
<feature type="domain" description="F-box" evidence="2">
    <location>
        <begin position="4"/>
        <end position="52"/>
    </location>
</feature>
<dbReference type="Pfam" id="PF12937">
    <property type="entry name" value="F-box-like"/>
    <property type="match status" value="1"/>
</dbReference>
<evidence type="ECO:0000256" key="1">
    <source>
        <dbReference type="SAM" id="MobiDB-lite"/>
    </source>
</evidence>
<dbReference type="KEGG" id="bdi:112269395"/>
<dbReference type="AlphaFoldDB" id="I1J286"/>
<keyword evidence="5" id="KW-1185">Reference proteome</keyword>
<gene>
    <name evidence="4" type="primary">LOC112269395</name>
    <name evidence="3" type="ORF">BRADI_5g22970v3</name>
</gene>
<dbReference type="PANTHER" id="PTHR33110">
    <property type="entry name" value="F-BOX/KELCH-REPEAT PROTEIN-RELATED"/>
    <property type="match status" value="1"/>
</dbReference>
<organism evidence="3">
    <name type="scientific">Brachypodium distachyon</name>
    <name type="common">Purple false brome</name>
    <name type="synonym">Trachynia distachya</name>
    <dbReference type="NCBI Taxonomy" id="15368"/>
    <lineage>
        <taxon>Eukaryota</taxon>
        <taxon>Viridiplantae</taxon>
        <taxon>Streptophyta</taxon>
        <taxon>Embryophyta</taxon>
        <taxon>Tracheophyta</taxon>
        <taxon>Spermatophyta</taxon>
        <taxon>Magnoliopsida</taxon>
        <taxon>Liliopsida</taxon>
        <taxon>Poales</taxon>
        <taxon>Poaceae</taxon>
        <taxon>BOP clade</taxon>
        <taxon>Pooideae</taxon>
        <taxon>Stipodae</taxon>
        <taxon>Brachypodieae</taxon>
        <taxon>Brachypodium</taxon>
    </lineage>
</organism>
<dbReference type="Gramene" id="KQJ84805">
    <property type="protein sequence ID" value="KQJ84805"/>
    <property type="gene ID" value="BRADI_5g22970v3"/>
</dbReference>
<accession>I1J286</accession>
<proteinExistence type="predicted"/>
<dbReference type="RefSeq" id="XP_024311853.1">
    <property type="nucleotide sequence ID" value="XM_024456085.1"/>
</dbReference>
<dbReference type="SUPFAM" id="SSF81383">
    <property type="entry name" value="F-box domain"/>
    <property type="match status" value="1"/>
</dbReference>
<dbReference type="OMA" id="QHEPKDI"/>
<dbReference type="EnsemblPlants" id="KQJ84805">
    <property type="protein sequence ID" value="KQJ84805"/>
    <property type="gene ID" value="BRADI_5g22970v3"/>
</dbReference>
<dbReference type="EMBL" id="CM000884">
    <property type="protein sequence ID" value="KQJ84805.1"/>
    <property type="molecule type" value="Genomic_DNA"/>
</dbReference>
<dbReference type="SMART" id="SM00256">
    <property type="entry name" value="FBOX"/>
    <property type="match status" value="1"/>
</dbReference>
<dbReference type="PANTHER" id="PTHR33110:SF149">
    <property type="entry name" value="F-BOX DOMAIN-CONTAINING PROTEIN"/>
    <property type="match status" value="1"/>
</dbReference>
<dbReference type="Gene3D" id="1.20.1280.50">
    <property type="match status" value="1"/>
</dbReference>
<evidence type="ECO:0000313" key="4">
    <source>
        <dbReference type="EnsemblPlants" id="KQJ84805"/>
    </source>
</evidence>